<evidence type="ECO:0000256" key="2">
    <source>
        <dbReference type="ARBA" id="ARBA00022690"/>
    </source>
</evidence>
<dbReference type="Proteomes" id="UP000567179">
    <property type="component" value="Unassembled WGS sequence"/>
</dbReference>
<keyword evidence="2" id="KW-0646">Protease inhibitor</keyword>
<gene>
    <name evidence="6" type="ORF">D9619_012132</name>
</gene>
<comment type="function">
    <text evidence="4">Binds and inhibits cysteine proteinases. Inhibits most strongly papain and cathepsin L, more weakly bromelain and cathepsin B while it is completely ineffective against cathepsin H.</text>
</comment>
<evidence type="ECO:0000256" key="4">
    <source>
        <dbReference type="ARBA" id="ARBA00024855"/>
    </source>
</evidence>
<dbReference type="OrthoDB" id="3076125at2759"/>
<evidence type="ECO:0000313" key="6">
    <source>
        <dbReference type="EMBL" id="KAF5318103.1"/>
    </source>
</evidence>
<sequence>MSALNPGKYVIRFIPLKGEVGGGVATCQNQPDQPVKVDALSPDLAQSQTWAAMPGEVEGQWGIASWNDGSVYGGLLTIMDPTGVPAGPVITASPPDAPGPSDKDQYWIVTPVDVAGETDTFTLRPVTKAVGMDYYVGVKDGEMYIQDFAVGDDKPKPYWQFINTM</sequence>
<comment type="subunit">
    <text evidence="1">Homodimer.</text>
</comment>
<reference evidence="6 7" key="1">
    <citation type="journal article" date="2020" name="ISME J.">
        <title>Uncovering the hidden diversity of litter-decomposition mechanisms in mushroom-forming fungi.</title>
        <authorList>
            <person name="Floudas D."/>
            <person name="Bentzer J."/>
            <person name="Ahren D."/>
            <person name="Johansson T."/>
            <person name="Persson P."/>
            <person name="Tunlid A."/>
        </authorList>
    </citation>
    <scope>NUCLEOTIDE SEQUENCE [LARGE SCALE GENOMIC DNA]</scope>
    <source>
        <strain evidence="6 7">CBS 101986</strain>
    </source>
</reference>
<evidence type="ECO:0000313" key="7">
    <source>
        <dbReference type="Proteomes" id="UP000567179"/>
    </source>
</evidence>
<dbReference type="EMBL" id="JAACJJ010000031">
    <property type="protein sequence ID" value="KAF5318103.1"/>
    <property type="molecule type" value="Genomic_DNA"/>
</dbReference>
<dbReference type="AlphaFoldDB" id="A0A8H5EZV4"/>
<name>A0A8H5EZV4_9AGAR</name>
<keyword evidence="3" id="KW-0789">Thiol protease inhibitor</keyword>
<keyword evidence="7" id="KW-1185">Reference proteome</keyword>
<dbReference type="Pfam" id="PF10467">
    <property type="entry name" value="Inhibitor_I48"/>
    <property type="match status" value="1"/>
</dbReference>
<protein>
    <submittedName>
        <fullName evidence="6">Uncharacterized protein</fullName>
    </submittedName>
</protein>
<dbReference type="InterPro" id="IPR019508">
    <property type="entry name" value="Prot_inh_I48_clitocypin"/>
</dbReference>
<proteinExistence type="inferred from homology"/>
<evidence type="ECO:0000256" key="5">
    <source>
        <dbReference type="ARBA" id="ARBA00025775"/>
    </source>
</evidence>
<comment type="caution">
    <text evidence="6">The sequence shown here is derived from an EMBL/GenBank/DDBJ whole genome shotgun (WGS) entry which is preliminary data.</text>
</comment>
<comment type="similarity">
    <text evidence="5">Belongs to the protease inhibitor I48 family.</text>
</comment>
<evidence type="ECO:0000256" key="3">
    <source>
        <dbReference type="ARBA" id="ARBA00022704"/>
    </source>
</evidence>
<dbReference type="Gene3D" id="2.80.10.50">
    <property type="match status" value="1"/>
</dbReference>
<accession>A0A8H5EZV4</accession>
<organism evidence="6 7">
    <name type="scientific">Psilocybe cf. subviscida</name>
    <dbReference type="NCBI Taxonomy" id="2480587"/>
    <lineage>
        <taxon>Eukaryota</taxon>
        <taxon>Fungi</taxon>
        <taxon>Dikarya</taxon>
        <taxon>Basidiomycota</taxon>
        <taxon>Agaricomycotina</taxon>
        <taxon>Agaricomycetes</taxon>
        <taxon>Agaricomycetidae</taxon>
        <taxon>Agaricales</taxon>
        <taxon>Agaricineae</taxon>
        <taxon>Strophariaceae</taxon>
        <taxon>Psilocybe</taxon>
    </lineage>
</organism>
<dbReference type="GO" id="GO:0004869">
    <property type="term" value="F:cysteine-type endopeptidase inhibitor activity"/>
    <property type="evidence" value="ECO:0007669"/>
    <property type="project" value="UniProtKB-KW"/>
</dbReference>
<evidence type="ECO:0000256" key="1">
    <source>
        <dbReference type="ARBA" id="ARBA00011738"/>
    </source>
</evidence>